<dbReference type="Proteomes" id="UP001500840">
    <property type="component" value="Unassembled WGS sequence"/>
</dbReference>
<protein>
    <submittedName>
        <fullName evidence="3">Uncharacterized protein</fullName>
    </submittedName>
</protein>
<evidence type="ECO:0000313" key="3">
    <source>
        <dbReference type="EMBL" id="GAA4456873.1"/>
    </source>
</evidence>
<accession>A0ABP8MZR4</accession>
<feature type="region of interest" description="Disordered" evidence="1">
    <location>
        <begin position="544"/>
        <end position="572"/>
    </location>
</feature>
<evidence type="ECO:0000256" key="1">
    <source>
        <dbReference type="SAM" id="MobiDB-lite"/>
    </source>
</evidence>
<feature type="compositionally biased region" description="Polar residues" evidence="1">
    <location>
        <begin position="989"/>
        <end position="1000"/>
    </location>
</feature>
<reference evidence="4" key="1">
    <citation type="journal article" date="2019" name="Int. J. Syst. Evol. Microbiol.">
        <title>The Global Catalogue of Microorganisms (GCM) 10K type strain sequencing project: providing services to taxonomists for standard genome sequencing and annotation.</title>
        <authorList>
            <consortium name="The Broad Institute Genomics Platform"/>
            <consortium name="The Broad Institute Genome Sequencing Center for Infectious Disease"/>
            <person name="Wu L."/>
            <person name="Ma J."/>
        </authorList>
    </citation>
    <scope>NUCLEOTIDE SEQUENCE [LARGE SCALE GENOMIC DNA]</scope>
    <source>
        <strain evidence="4">JCM 17759</strain>
    </source>
</reference>
<evidence type="ECO:0000256" key="2">
    <source>
        <dbReference type="SAM" id="Phobius"/>
    </source>
</evidence>
<dbReference type="RefSeq" id="WP_345323720.1">
    <property type="nucleotide sequence ID" value="NZ_BAABGA010000039.1"/>
</dbReference>
<keyword evidence="4" id="KW-1185">Reference proteome</keyword>
<comment type="caution">
    <text evidence="3">The sequence shown here is derived from an EMBL/GenBank/DDBJ whole genome shotgun (WGS) entry which is preliminary data.</text>
</comment>
<sequence>MKRKPNSGIILLVVLSMLTFFSLLVAAYLVFSNQSRATAFAIASTKTRAPEPNKMLDDAMMRLLVGTGDNSLSFFGEDLLSDYYGRSDAREFDVVSGGGQIGTSGFVRVQVTGTTGDRDVDDLFAGRVITFQDGPLVNRSYRVIRSLNPLASRHDLVIEMEPEFLSTTVPVGTKIWMNGTPRNSPGLGYQGGQISVTQPTNFTNQDGSATWPVGFTLPLAMQPNLLGTGTTKLGLPATPTGSDFDEGYDAADFNNWFLSHRHSDGTIIPSFHRPSVINYILNEYDDWESNSSGSGPRSNADYADLMASIARGTFRPLPIAKDQFNKSGQTHLAINQEFTGGNSSFALRKATRIRNEKLVDQMARALIQGDWDVDNDADGINDSIWVNLGLPLFTAPDGKLLRPLVAPMIEDLSGRLNVNAHHNSSYTSATMLGVSSSAPRWAGDYTGAAQAAFRGLGYGPAETALPITGLDALVNSRYRNPSMASAVSNPTPGADTNDALDLLRTGNRPPMHTAAGGYGYSADPFGRGGVGIGLSGHLVAGGSGTQVRADDTTTTNHNELTNESINDPYESDPSGRLSGDLMLTADELEAILRSNEFDIEMLPARLRSVIGPLLAANPGLARAITTHSKSDDTPPPVSFTDATAGDSIYESLLNLFPATLSELEVNRLIAPELRLGRKIDVNRPLGNGVDDNGNNVIDEPAEVVAETEAFRVANGGSGTVPTAFQGQTPDYNFNEPSTVNGRQLLARHLYVMMMVLTDGAADFPDSNDAALPGYKARRIAQWAVNVVDYRDPDSIMTAFEYDEDPLNGWDVDGDISTVDTKASNLSDGIDNDGDGAVDEAGEDQVRRGVVWGVESPELVFSESFASHDVRLRDTDHDNGPGTTKDDTTNPDPNSDQVRIPQGSLVLELYCPRPTVNTAPTSATVLGDQTTLPGAPQELYTTAANASSSLDLARTAPPRGTAPGAPVWRIAITERHDASAAVPAAKQDENPSTLRTTKPDTTSFQIENPDELDTTAGALSYDRFILFQNYGDAPANPGGALTEVKSMIDDNLISDMTAQQVFFAPTTGALAAANANKLLEAGQYLCLAPRLVTRFGSKESSGTFPGLPSDQRLSVNTTKGLLQVRHDGTQITPSMGGAADAFSNAKALVIGAPRPTNWGPTPSTWTAATDVFDEDIVGLNVSEPLPNGGNFYPEPTLQYNGTVDSDSVGGPDFPRTDAYFDFSAPSNTARDTPLDIGIGRVPIDSTGAEPALGTRPEYCSAFLQRLADPTLAYDPVTNPYRTVDWIPIDLTVFSGEERESKISPGGLYAQRTRQRNGFAKPPTGAAVASNALYSYETDFPTPAISVDAAAADYFAFSTVPADAHLQSSLSVLNTAIPNMNPGFTGFASTVGSDAAATAITGHDRGLPSVPFAVHPWLNRPFASPMELMMVPACSQGRLFEEFNITSGDPTVYPNSATVVSAEMRAPFRHLLNFFHSQDATHDGTNVDRIFDFVHTLPPFRGEVDMIHPARVTATGLVEMMKPPFNMTYDNQRQARVNLNTLSESLVWQGLMQGHLTSASGTGQMAFSDFIQSRRGYPVSSSGTAPRKTVDTSGTADMGPFNYDPEHLDPELPTQFAGVFRDSPRANFAPALRTPPDPPADTAAQTRLRRNPIDGTLLRRHYNMTTTGVEETITAAPYPQLVRRASAAPLSTHLDRGRNPFLRYQTVMRMPNLASDNSQVFLVRLTMGFFEVDPTNVNSLGREYKEAIGENQRYQAMFIIDRSIPVGFIPGQEMNARNTVIFERFYQ</sequence>
<feature type="compositionally biased region" description="Low complexity" evidence="1">
    <location>
        <begin position="552"/>
        <end position="563"/>
    </location>
</feature>
<feature type="region of interest" description="Disordered" evidence="1">
    <location>
        <begin position="869"/>
        <end position="896"/>
    </location>
</feature>
<gene>
    <name evidence="3" type="ORF">GCM10023156_32860</name>
</gene>
<keyword evidence="2" id="KW-0812">Transmembrane</keyword>
<organism evidence="3 4">
    <name type="scientific">Novipirellula rosea</name>
    <dbReference type="NCBI Taxonomy" id="1031540"/>
    <lineage>
        <taxon>Bacteria</taxon>
        <taxon>Pseudomonadati</taxon>
        <taxon>Planctomycetota</taxon>
        <taxon>Planctomycetia</taxon>
        <taxon>Pirellulales</taxon>
        <taxon>Pirellulaceae</taxon>
        <taxon>Novipirellula</taxon>
    </lineage>
</organism>
<name>A0ABP8MZR4_9BACT</name>
<feature type="region of interest" description="Disordered" evidence="1">
    <location>
        <begin position="977"/>
        <end position="1000"/>
    </location>
</feature>
<evidence type="ECO:0000313" key="4">
    <source>
        <dbReference type="Proteomes" id="UP001500840"/>
    </source>
</evidence>
<keyword evidence="2" id="KW-1133">Transmembrane helix</keyword>
<proteinExistence type="predicted"/>
<feature type="transmembrane region" description="Helical" evidence="2">
    <location>
        <begin position="9"/>
        <end position="31"/>
    </location>
</feature>
<dbReference type="EMBL" id="BAABGA010000039">
    <property type="protein sequence ID" value="GAA4456873.1"/>
    <property type="molecule type" value="Genomic_DNA"/>
</dbReference>
<feature type="region of interest" description="Disordered" evidence="1">
    <location>
        <begin position="1575"/>
        <end position="1597"/>
    </location>
</feature>
<feature type="compositionally biased region" description="Basic and acidic residues" evidence="1">
    <location>
        <begin position="869"/>
        <end position="887"/>
    </location>
</feature>
<keyword evidence="2" id="KW-0472">Membrane</keyword>